<comment type="subcellular location">
    <subcellularLocation>
        <location evidence="1">Nucleus</location>
    </subcellularLocation>
</comment>
<dbReference type="FunFam" id="3.30.160.60:FF:001480">
    <property type="entry name" value="Si:cabz01071911.3"/>
    <property type="match status" value="1"/>
</dbReference>
<keyword evidence="6 12" id="KW-0862">Zinc</keyword>
<keyword evidence="10" id="KW-0539">Nucleus</keyword>
<evidence type="ECO:0000256" key="4">
    <source>
        <dbReference type="ARBA" id="ARBA00022737"/>
    </source>
</evidence>
<name>A0ABD0SUC1_LOXSC</name>
<feature type="domain" description="C2H2-type" evidence="14">
    <location>
        <begin position="342"/>
        <end position="370"/>
    </location>
</feature>
<evidence type="ECO:0000256" key="9">
    <source>
        <dbReference type="ARBA" id="ARBA00023163"/>
    </source>
</evidence>
<feature type="domain" description="C2H2-type" evidence="14">
    <location>
        <begin position="371"/>
        <end position="398"/>
    </location>
</feature>
<dbReference type="GO" id="GO:0005634">
    <property type="term" value="C:nucleus"/>
    <property type="evidence" value="ECO:0007669"/>
    <property type="project" value="UniProtKB-SubCell"/>
</dbReference>
<feature type="domain" description="ZAD" evidence="15">
    <location>
        <begin position="8"/>
        <end position="110"/>
    </location>
</feature>
<dbReference type="Proteomes" id="UP001549921">
    <property type="component" value="Unassembled WGS sequence"/>
</dbReference>
<feature type="region of interest" description="Disordered" evidence="13">
    <location>
        <begin position="214"/>
        <end position="236"/>
    </location>
</feature>
<evidence type="ECO:0000256" key="3">
    <source>
        <dbReference type="ARBA" id="ARBA00022723"/>
    </source>
</evidence>
<protein>
    <submittedName>
        <fullName evidence="16">Uncharacterized protein</fullName>
    </submittedName>
</protein>
<evidence type="ECO:0000256" key="1">
    <source>
        <dbReference type="ARBA" id="ARBA00004123"/>
    </source>
</evidence>
<dbReference type="PROSITE" id="PS50157">
    <property type="entry name" value="ZINC_FINGER_C2H2_2"/>
    <property type="match status" value="6"/>
</dbReference>
<evidence type="ECO:0000256" key="8">
    <source>
        <dbReference type="ARBA" id="ARBA00023125"/>
    </source>
</evidence>
<evidence type="ECO:0000256" key="10">
    <source>
        <dbReference type="ARBA" id="ARBA00023242"/>
    </source>
</evidence>
<dbReference type="PROSITE" id="PS00028">
    <property type="entry name" value="ZINC_FINGER_C2H2_1"/>
    <property type="match status" value="6"/>
</dbReference>
<evidence type="ECO:0000256" key="11">
    <source>
        <dbReference type="PROSITE-ProRule" id="PRU00042"/>
    </source>
</evidence>
<dbReference type="InterPro" id="IPR012934">
    <property type="entry name" value="Znf_AD"/>
</dbReference>
<evidence type="ECO:0000313" key="16">
    <source>
        <dbReference type="EMBL" id="KAL0829295.1"/>
    </source>
</evidence>
<dbReference type="FunFam" id="3.30.160.60:FF:000765">
    <property type="entry name" value="Zinc finger 45-like"/>
    <property type="match status" value="1"/>
</dbReference>
<organism evidence="16 17">
    <name type="scientific">Loxostege sticticalis</name>
    <name type="common">Beet webworm moth</name>
    <dbReference type="NCBI Taxonomy" id="481309"/>
    <lineage>
        <taxon>Eukaryota</taxon>
        <taxon>Metazoa</taxon>
        <taxon>Ecdysozoa</taxon>
        <taxon>Arthropoda</taxon>
        <taxon>Hexapoda</taxon>
        <taxon>Insecta</taxon>
        <taxon>Pterygota</taxon>
        <taxon>Neoptera</taxon>
        <taxon>Endopterygota</taxon>
        <taxon>Lepidoptera</taxon>
        <taxon>Glossata</taxon>
        <taxon>Ditrysia</taxon>
        <taxon>Pyraloidea</taxon>
        <taxon>Crambidae</taxon>
        <taxon>Pyraustinae</taxon>
        <taxon>Loxostege</taxon>
    </lineage>
</organism>
<reference evidence="16 17" key="1">
    <citation type="submission" date="2024-06" db="EMBL/GenBank/DDBJ databases">
        <title>A chromosome-level genome assembly of beet webworm, Loxostege sticticalis.</title>
        <authorList>
            <person name="Zhang Y."/>
        </authorList>
    </citation>
    <scope>NUCLEOTIDE SEQUENCE [LARGE SCALE GENOMIC DNA]</scope>
    <source>
        <strain evidence="16">AQ028</strain>
        <tissue evidence="16">Male pupae</tissue>
    </source>
</reference>
<feature type="domain" description="C2H2-type" evidence="14">
    <location>
        <begin position="309"/>
        <end position="332"/>
    </location>
</feature>
<feature type="domain" description="C2H2-type" evidence="14">
    <location>
        <begin position="280"/>
        <end position="308"/>
    </location>
</feature>
<dbReference type="InterPro" id="IPR036236">
    <property type="entry name" value="Znf_C2H2_sf"/>
</dbReference>
<keyword evidence="4" id="KW-0677">Repeat</keyword>
<comment type="similarity">
    <text evidence="2">Belongs to the krueppel C2H2-type zinc-finger protein family.</text>
</comment>
<dbReference type="Gene3D" id="3.30.160.60">
    <property type="entry name" value="Classic Zinc Finger"/>
    <property type="match status" value="5"/>
</dbReference>
<feature type="domain" description="C2H2-type" evidence="14">
    <location>
        <begin position="252"/>
        <end position="275"/>
    </location>
</feature>
<comment type="caution">
    <text evidence="16">The sequence shown here is derived from an EMBL/GenBank/DDBJ whole genome shotgun (WGS) entry which is preliminary data.</text>
</comment>
<evidence type="ECO:0000256" key="7">
    <source>
        <dbReference type="ARBA" id="ARBA00023015"/>
    </source>
</evidence>
<evidence type="ECO:0000256" key="5">
    <source>
        <dbReference type="ARBA" id="ARBA00022771"/>
    </source>
</evidence>
<feature type="binding site" evidence="12">
    <location>
        <position position="83"/>
    </location>
    <ligand>
        <name>Zn(2+)</name>
        <dbReference type="ChEBI" id="CHEBI:29105"/>
    </ligand>
</feature>
<evidence type="ECO:0000259" key="14">
    <source>
        <dbReference type="PROSITE" id="PS50157"/>
    </source>
</evidence>
<feature type="binding site" evidence="12">
    <location>
        <position position="10"/>
    </location>
    <ligand>
        <name>Zn(2+)</name>
        <dbReference type="ChEBI" id="CHEBI:29105"/>
    </ligand>
</feature>
<evidence type="ECO:0000256" key="13">
    <source>
        <dbReference type="SAM" id="MobiDB-lite"/>
    </source>
</evidence>
<dbReference type="EMBL" id="JBEDNZ010000015">
    <property type="protein sequence ID" value="KAL0829295.1"/>
    <property type="molecule type" value="Genomic_DNA"/>
</dbReference>
<dbReference type="AlphaFoldDB" id="A0ABD0SUC1"/>
<sequence length="446" mass="51902">MELENSSTLCRICLEDGAIYPIFESNNSKDDIFSRLSRCMKEKVTKIYRIVPGQCLLKNLCKYYEVVLVLQIEDIDGFPRNICSTCNDTLETVSNFINKYKESCKILQSGLLLVKNESDPTDHYSDHYSEVEIEIKNIKTEPDVDYDSFDDNECLIDLIKPLQLKINTKELTIKKTKRPKSKPSSKNKTSRIASGLLEGEFMWTGDKCLKAKSHLSNDSQERKVKKEPQTQVRQPREVKLKLPKIKKPDPPKLCDMCGEVFKNQDKLAIHKRKSHFKNPVKCPQCSRICVSEYYLKRHIKRRHETEKNFICATCGRRFAFKGELSNHQRVVHEKHLMKKKMFPCKFCDKTYKCAKSIIIHERSVHTGHRPAECTVCGSSFYHEDYLKEHMRLHTGETPFKCPICGRGYAQRGNMKSHLRIHRLAEIDATTLSKLKPNYLKLLKDFR</sequence>
<dbReference type="SMART" id="SM00355">
    <property type="entry name" value="ZnF_C2H2"/>
    <property type="match status" value="6"/>
</dbReference>
<dbReference type="SUPFAM" id="SSF57667">
    <property type="entry name" value="beta-beta-alpha zinc fingers"/>
    <property type="match status" value="3"/>
</dbReference>
<evidence type="ECO:0000256" key="6">
    <source>
        <dbReference type="ARBA" id="ARBA00022833"/>
    </source>
</evidence>
<gene>
    <name evidence="16" type="ORF">ABMA28_004100</name>
</gene>
<dbReference type="Pfam" id="PF00096">
    <property type="entry name" value="zf-C2H2"/>
    <property type="match status" value="5"/>
</dbReference>
<dbReference type="PANTHER" id="PTHR24379:SF121">
    <property type="entry name" value="C2H2-TYPE DOMAIN-CONTAINING PROTEIN"/>
    <property type="match status" value="1"/>
</dbReference>
<dbReference type="PANTHER" id="PTHR24379">
    <property type="entry name" value="KRAB AND ZINC FINGER DOMAIN-CONTAINING"/>
    <property type="match status" value="1"/>
</dbReference>
<dbReference type="GO" id="GO:0003677">
    <property type="term" value="F:DNA binding"/>
    <property type="evidence" value="ECO:0007669"/>
    <property type="project" value="UniProtKB-KW"/>
</dbReference>
<accession>A0ABD0SUC1</accession>
<keyword evidence="3 12" id="KW-0479">Metal-binding</keyword>
<evidence type="ECO:0000313" key="17">
    <source>
        <dbReference type="Proteomes" id="UP001549921"/>
    </source>
</evidence>
<dbReference type="InterPro" id="IPR013087">
    <property type="entry name" value="Znf_C2H2_type"/>
</dbReference>
<feature type="binding site" evidence="12">
    <location>
        <position position="13"/>
    </location>
    <ligand>
        <name>Zn(2+)</name>
        <dbReference type="ChEBI" id="CHEBI:29105"/>
    </ligand>
</feature>
<feature type="domain" description="C2H2-type" evidence="14">
    <location>
        <begin position="399"/>
        <end position="421"/>
    </location>
</feature>
<dbReference type="FunFam" id="3.30.160.60:FF:000446">
    <property type="entry name" value="Zinc finger protein"/>
    <property type="match status" value="1"/>
</dbReference>
<dbReference type="GO" id="GO:0008270">
    <property type="term" value="F:zinc ion binding"/>
    <property type="evidence" value="ECO:0007669"/>
    <property type="project" value="UniProtKB-UniRule"/>
</dbReference>
<feature type="compositionally biased region" description="Basic and acidic residues" evidence="13">
    <location>
        <begin position="219"/>
        <end position="236"/>
    </location>
</feature>
<evidence type="ECO:0000256" key="12">
    <source>
        <dbReference type="PROSITE-ProRule" id="PRU01263"/>
    </source>
</evidence>
<keyword evidence="7" id="KW-0805">Transcription regulation</keyword>
<dbReference type="PROSITE" id="PS51915">
    <property type="entry name" value="ZAD"/>
    <property type="match status" value="1"/>
</dbReference>
<evidence type="ECO:0000259" key="15">
    <source>
        <dbReference type="PROSITE" id="PS51915"/>
    </source>
</evidence>
<keyword evidence="8" id="KW-0238">DNA-binding</keyword>
<evidence type="ECO:0000256" key="2">
    <source>
        <dbReference type="ARBA" id="ARBA00006991"/>
    </source>
</evidence>
<proteinExistence type="inferred from homology"/>
<keyword evidence="5 11" id="KW-0863">Zinc-finger</keyword>
<keyword evidence="9" id="KW-0804">Transcription</keyword>
<feature type="binding site" evidence="12">
    <location>
        <position position="86"/>
    </location>
    <ligand>
        <name>Zn(2+)</name>
        <dbReference type="ChEBI" id="CHEBI:29105"/>
    </ligand>
</feature>